<gene>
    <name evidence="2" type="ORF">g.48637</name>
</gene>
<accession>A0A1B6F9Y2</accession>
<evidence type="ECO:0000313" key="2">
    <source>
        <dbReference type="EMBL" id="JAS47036.1"/>
    </source>
</evidence>
<dbReference type="AlphaFoldDB" id="A0A1B6F9Y2"/>
<name>A0A1B6F9Y2_9HEMI</name>
<dbReference type="EMBL" id="GECZ01022733">
    <property type="protein sequence ID" value="JAS47036.1"/>
    <property type="molecule type" value="Transcribed_RNA"/>
</dbReference>
<reference evidence="2" key="1">
    <citation type="submission" date="2015-11" db="EMBL/GenBank/DDBJ databases">
        <title>De novo transcriptome assembly of four potential Pierce s Disease insect vectors from Arizona vineyards.</title>
        <authorList>
            <person name="Tassone E.E."/>
        </authorList>
    </citation>
    <scope>NUCLEOTIDE SEQUENCE</scope>
</reference>
<sequence>IKQIGATGAYTREFDEIETDLKVIMQLLHNKTLHRIDVELINDLLNKSQEKMNGFQQSISQTEKQLSNSSQDLLVAQIQLDDLKSKTNSLKNLTNIYRKNGTMLKETIVTGALSLTQNFGNEAALYKQEADKTQDLVSDTLKWIKRTESLLNRNGFEFNEINDKINSSFDQIRSQLQKLDEKIPDLNEKVCDKKGHPCDEYCGGAGCE</sequence>
<keyword evidence="1" id="KW-0175">Coiled coil</keyword>
<proteinExistence type="predicted"/>
<organism evidence="2">
    <name type="scientific">Cuerna arida</name>
    <dbReference type="NCBI Taxonomy" id="1464854"/>
    <lineage>
        <taxon>Eukaryota</taxon>
        <taxon>Metazoa</taxon>
        <taxon>Ecdysozoa</taxon>
        <taxon>Arthropoda</taxon>
        <taxon>Hexapoda</taxon>
        <taxon>Insecta</taxon>
        <taxon>Pterygota</taxon>
        <taxon>Neoptera</taxon>
        <taxon>Paraneoptera</taxon>
        <taxon>Hemiptera</taxon>
        <taxon>Auchenorrhyncha</taxon>
        <taxon>Membracoidea</taxon>
        <taxon>Cicadellidae</taxon>
        <taxon>Cicadellinae</taxon>
        <taxon>Proconiini</taxon>
        <taxon>Cuerna</taxon>
    </lineage>
</organism>
<feature type="non-terminal residue" evidence="2">
    <location>
        <position position="208"/>
    </location>
</feature>
<feature type="non-terminal residue" evidence="2">
    <location>
        <position position="1"/>
    </location>
</feature>
<evidence type="ECO:0000256" key="1">
    <source>
        <dbReference type="SAM" id="Coils"/>
    </source>
</evidence>
<protein>
    <submittedName>
        <fullName evidence="2">Uncharacterized protein</fullName>
    </submittedName>
</protein>
<feature type="coiled-coil region" evidence="1">
    <location>
        <begin position="162"/>
        <end position="189"/>
    </location>
</feature>